<sequence length="414" mass="46737">MKPSDLIQKQFEDSQLLSKQLEVFKQMEMIRQTDLQRLTSSFAATDYLREIEKSIAQINLVKFDTSAFAESARIASAQLAALKTNIAAVGADLSDALSRIAGVPSSINLLRDHAFNFEQQFRLINAQDFARLSEISIPQIQVPNWTAEFAIGSLELQRQLEQIQSPIIQIADSFKSLRGFSELSAIGAAVKLAQPFDTRLVKSLRQELGDWREVETDATDLLDDPQARISIYSEHGFNAELTDFPAEGFESALTATGIDLGVVSTVLAPPPPEMVPAFNVQAYQWLFVLERELRAFILKCLTEASSGSWEDRLPSGMRDKWREKKAKALAQGENEQPLINYADFADYTDILLGKANWRDCFKGVFKREEAVREGFNRLRPVRLVTAHMRVMTHEEWLMLNLEVRRILRAIGVQV</sequence>
<organism evidence="2 3">
    <name type="scientific">Bradyrhizobium archetypum</name>
    <dbReference type="NCBI Taxonomy" id="2721160"/>
    <lineage>
        <taxon>Bacteria</taxon>
        <taxon>Pseudomonadati</taxon>
        <taxon>Pseudomonadota</taxon>
        <taxon>Alphaproteobacteria</taxon>
        <taxon>Hyphomicrobiales</taxon>
        <taxon>Nitrobacteraceae</taxon>
        <taxon>Bradyrhizobium</taxon>
    </lineage>
</organism>
<dbReference type="EMBL" id="JAAVLW010000005">
    <property type="protein sequence ID" value="NOJ48529.1"/>
    <property type="molecule type" value="Genomic_DNA"/>
</dbReference>
<feature type="domain" description="Swt1-like HEPN" evidence="1">
    <location>
        <begin position="285"/>
        <end position="411"/>
    </location>
</feature>
<evidence type="ECO:0000313" key="2">
    <source>
        <dbReference type="EMBL" id="NOJ48529.1"/>
    </source>
</evidence>
<evidence type="ECO:0000313" key="3">
    <source>
        <dbReference type="Proteomes" id="UP000528734"/>
    </source>
</evidence>
<proteinExistence type="predicted"/>
<protein>
    <recommendedName>
        <fullName evidence="1">Swt1-like HEPN domain-containing protein</fullName>
    </recommendedName>
</protein>
<accession>A0A7Y4H743</accession>
<comment type="caution">
    <text evidence="2">The sequence shown here is derived from an EMBL/GenBank/DDBJ whole genome shotgun (WGS) entry which is preliminary data.</text>
</comment>
<evidence type="ECO:0000259" key="1">
    <source>
        <dbReference type="Pfam" id="PF18731"/>
    </source>
</evidence>
<dbReference type="Proteomes" id="UP000528734">
    <property type="component" value="Unassembled WGS sequence"/>
</dbReference>
<reference evidence="2 3" key="1">
    <citation type="submission" date="2020-03" db="EMBL/GenBank/DDBJ databases">
        <title>Bradyrhizobium diversity isolated from nodules of Muelleranthus trifoliolatus.</title>
        <authorList>
            <person name="Klepa M."/>
            <person name="Helene L."/>
            <person name="Hungria M."/>
        </authorList>
    </citation>
    <scope>NUCLEOTIDE SEQUENCE [LARGE SCALE GENOMIC DNA]</scope>
    <source>
        <strain evidence="2 3">WSM 1744</strain>
    </source>
</reference>
<dbReference type="InterPro" id="IPR041650">
    <property type="entry name" value="HEPN_Swt1"/>
</dbReference>
<dbReference type="AlphaFoldDB" id="A0A7Y4H743"/>
<name>A0A7Y4H743_9BRAD</name>
<dbReference type="Pfam" id="PF18731">
    <property type="entry name" value="HEPN_Swt1"/>
    <property type="match status" value="1"/>
</dbReference>
<gene>
    <name evidence="2" type="ORF">HCN50_20110</name>
</gene>
<dbReference type="RefSeq" id="WP_171711371.1">
    <property type="nucleotide sequence ID" value="NZ_JAAVLW010000005.1"/>
</dbReference>
<keyword evidence="3" id="KW-1185">Reference proteome</keyword>